<dbReference type="AlphaFoldDB" id="A0A6J7PA15"/>
<organism evidence="1">
    <name type="scientific">freshwater metagenome</name>
    <dbReference type="NCBI Taxonomy" id="449393"/>
    <lineage>
        <taxon>unclassified sequences</taxon>
        <taxon>metagenomes</taxon>
        <taxon>ecological metagenomes</taxon>
    </lineage>
</organism>
<reference evidence="1" key="1">
    <citation type="submission" date="2020-05" db="EMBL/GenBank/DDBJ databases">
        <authorList>
            <person name="Chiriac C."/>
            <person name="Salcher M."/>
            <person name="Ghai R."/>
            <person name="Kavagutti S V."/>
        </authorList>
    </citation>
    <scope>NUCLEOTIDE SEQUENCE</scope>
</reference>
<dbReference type="EMBL" id="CAFBOM010000326">
    <property type="protein sequence ID" value="CAB5002400.1"/>
    <property type="molecule type" value="Genomic_DNA"/>
</dbReference>
<gene>
    <name evidence="1" type="ORF">UFOPK3957_01656</name>
</gene>
<proteinExistence type="predicted"/>
<sequence length="368" mass="38944">MREELAVAQGAMDDRDTAAADSIVEVLAELGCLRGADDRAEVELGEGKILALDCERVAEAQAVDDRQVGLEEVGEHAALDDEARVGGAALLAVLIALLQMPGQEIPLREAPDAPRVQALLLEEVATAGVGERRCGLATVRAATDECERTDALAADEDVAERGAHAGDERDGQAFTAHERMCEGEAVEAALARGLRDDGVAGQQLHELGMHLDAHRVVPARDVAHRAGQGLAAGELTIRLGDVPVDAIERAIDIGAGEAPRLADLPDQQQREQIAMLAHRCDRAADPLTALVEPDLHPFGVLAHGAIDGLDRLVMVDARRAFDLHAIDWIAMLARHACPHPFAADEVADPVGIEGLRSDRDASGVGLRP</sequence>
<evidence type="ECO:0000313" key="1">
    <source>
        <dbReference type="EMBL" id="CAB5002400.1"/>
    </source>
</evidence>
<name>A0A6J7PA15_9ZZZZ</name>
<accession>A0A6J7PA15</accession>
<protein>
    <submittedName>
        <fullName evidence="1">Unannotated protein</fullName>
    </submittedName>
</protein>